<proteinExistence type="predicted"/>
<sequence>MAQPDFDIPVPEKADSLRARLQALAERVGVLAPGAPLTDELVAFAEGAIDMARDGRQRLPADRAA</sequence>
<accession>E6V7H1</accession>
<reference evidence="1 2" key="2">
    <citation type="journal article" date="2013" name="Genome Announc.">
        <title>Genome of the Root-Associated Plant Growth-Promoting Bacterium Variovorax paradoxus Strain EPS.</title>
        <authorList>
            <person name="Han J.I."/>
            <person name="Spain J.C."/>
            <person name="Leadbetter J.R."/>
            <person name="Ovchinnikova G."/>
            <person name="Goodwin L.A."/>
            <person name="Han C.S."/>
            <person name="Woyke T."/>
            <person name="Davenport K.W."/>
            <person name="Orwin P.M."/>
        </authorList>
    </citation>
    <scope>NUCLEOTIDE SEQUENCE [LARGE SCALE GENOMIC DNA]</scope>
    <source>
        <strain evidence="1 2">EPS</strain>
    </source>
</reference>
<dbReference type="EMBL" id="CP002417">
    <property type="protein sequence ID" value="ADU34893.1"/>
    <property type="molecule type" value="Genomic_DNA"/>
</dbReference>
<dbReference type="HOGENOM" id="CLU_2848593_0_0_4"/>
<evidence type="ECO:0000313" key="2">
    <source>
        <dbReference type="Proteomes" id="UP000008917"/>
    </source>
</evidence>
<dbReference type="GO" id="GO:0016740">
    <property type="term" value="F:transferase activity"/>
    <property type="evidence" value="ECO:0007669"/>
    <property type="project" value="UniProtKB-KW"/>
</dbReference>
<dbReference type="Proteomes" id="UP000008917">
    <property type="component" value="Chromosome"/>
</dbReference>
<dbReference type="OrthoDB" id="8855557at2"/>
<reference evidence="2" key="1">
    <citation type="submission" date="2010-12" db="EMBL/GenBank/DDBJ databases">
        <title>Complete sequence of Variovorax paradoxus EPS.</title>
        <authorList>
            <consortium name="US DOE Joint Genome Institute"/>
            <person name="Lucas S."/>
            <person name="Copeland A."/>
            <person name="Lapidus A."/>
            <person name="Cheng J.-F."/>
            <person name="Goodwin L."/>
            <person name="Pitluck S."/>
            <person name="Teshima H."/>
            <person name="Detter J.C."/>
            <person name="Han C."/>
            <person name="Tapia R."/>
            <person name="Land M."/>
            <person name="Hauser L."/>
            <person name="Kyrpides N."/>
            <person name="Ivanova N."/>
            <person name="Ovchinnikova G."/>
            <person name="Orwin P."/>
            <person name="Han J.-I.G."/>
            <person name="Woyke T."/>
        </authorList>
    </citation>
    <scope>NUCLEOTIDE SEQUENCE [LARGE SCALE GENOMIC DNA]</scope>
    <source>
        <strain evidence="2">EPS</strain>
    </source>
</reference>
<dbReference type="RefSeq" id="WP_013539138.1">
    <property type="nucleotide sequence ID" value="NC_014931.1"/>
</dbReference>
<evidence type="ECO:0000313" key="1">
    <source>
        <dbReference type="EMBL" id="ADU34893.1"/>
    </source>
</evidence>
<dbReference type="KEGG" id="vpe:Varpa_0674"/>
<gene>
    <name evidence="1" type="ordered locus">Varpa_0674</name>
</gene>
<name>E6V7H1_VARPE</name>
<protein>
    <submittedName>
        <fullName evidence="1">Aminoglycoside phosphotransferase</fullName>
    </submittedName>
</protein>
<organism evidence="1 2">
    <name type="scientific">Variovorax paradoxus (strain EPS)</name>
    <dbReference type="NCBI Taxonomy" id="595537"/>
    <lineage>
        <taxon>Bacteria</taxon>
        <taxon>Pseudomonadati</taxon>
        <taxon>Pseudomonadota</taxon>
        <taxon>Betaproteobacteria</taxon>
        <taxon>Burkholderiales</taxon>
        <taxon>Comamonadaceae</taxon>
        <taxon>Variovorax</taxon>
    </lineage>
</organism>
<dbReference type="AlphaFoldDB" id="E6V7H1"/>
<keyword evidence="1" id="KW-0808">Transferase</keyword>